<protein>
    <submittedName>
        <fullName evidence="9">Unannotated protein</fullName>
    </submittedName>
</protein>
<dbReference type="PROSITE" id="PS00211">
    <property type="entry name" value="ABC_TRANSPORTER_1"/>
    <property type="match status" value="1"/>
</dbReference>
<reference evidence="9" key="1">
    <citation type="submission" date="2020-05" db="EMBL/GenBank/DDBJ databases">
        <authorList>
            <person name="Chiriac C."/>
            <person name="Salcher M."/>
            <person name="Ghai R."/>
            <person name="Kavagutti S V."/>
        </authorList>
    </citation>
    <scope>NUCLEOTIDE SEQUENCE</scope>
</reference>
<evidence type="ECO:0000256" key="7">
    <source>
        <dbReference type="ARBA" id="ARBA00023136"/>
    </source>
</evidence>
<dbReference type="CDD" id="cd03225">
    <property type="entry name" value="ABC_cobalt_CbiO_domain1"/>
    <property type="match status" value="1"/>
</dbReference>
<proteinExistence type="predicted"/>
<dbReference type="PROSITE" id="PS50893">
    <property type="entry name" value="ABC_TRANSPORTER_2"/>
    <property type="match status" value="2"/>
</dbReference>
<sequence>MISFSNVSLVYPNSRKTILENLTFSVNESELILIIGLTGAGKSSFMKLINGLIPHHTSGILSGEIIVAGQSINQLKPGQLSGIIGIVGQNPLNGFVTDQVEDEIAFGLETNGIERSVIRRRVEEVIDLLGLQPIRKRSLSTLSGGEQQRVAIASALVMNPKVLVLDEPTSALDPVAAEEVLAIINKLVHDLGLTVIMAEHKLERVIHFVDRIVLVQGDGQVQTGTPQEIMSISDINPPIVKVAKHLNLAQLPLSVRELKRVTSKWQFPIKALKNFQIEKTAPSVEVVDLSVQLSNKTALNKVNLQFTAGEIVSVMGRNGAGKSTLLRTIAGGSNQFTGKVRIAGGDASKLTGKNLVTLVGYVPQEPADLFFGSSVKNECEHTDEQNELEQGSTEKILIALSPSINVDTHPRDLSEGQKLVLALALVLVTKPKILILDEPTRGLDYRAKDQLTQILKEVAANSVTVILATHDVELVAELATRVVVIADGEVISDGQTRDVLTSSPAFAPQVSKAFSSQNWLTVADVIFADIKRVD</sequence>
<dbReference type="PANTHER" id="PTHR43553:SF27">
    <property type="entry name" value="ENERGY-COUPLING FACTOR TRANSPORTER ATP-BINDING PROTEIN ECFA2"/>
    <property type="match status" value="1"/>
</dbReference>
<dbReference type="GO" id="GO:0005524">
    <property type="term" value="F:ATP binding"/>
    <property type="evidence" value="ECO:0007669"/>
    <property type="project" value="UniProtKB-KW"/>
</dbReference>
<keyword evidence="6" id="KW-1278">Translocase</keyword>
<dbReference type="InterPro" id="IPR050095">
    <property type="entry name" value="ECF_ABC_transporter_ATP-bd"/>
</dbReference>
<keyword evidence="3" id="KW-1003">Cell membrane</keyword>
<keyword evidence="5" id="KW-0067">ATP-binding</keyword>
<dbReference type="SMART" id="SM00382">
    <property type="entry name" value="AAA"/>
    <property type="match status" value="2"/>
</dbReference>
<dbReference type="InterPro" id="IPR017871">
    <property type="entry name" value="ABC_transporter-like_CS"/>
</dbReference>
<accession>A0A6J6EGI8</accession>
<evidence type="ECO:0000259" key="8">
    <source>
        <dbReference type="PROSITE" id="PS50893"/>
    </source>
</evidence>
<feature type="domain" description="ABC transporter" evidence="8">
    <location>
        <begin position="284"/>
        <end position="512"/>
    </location>
</feature>
<evidence type="ECO:0000256" key="4">
    <source>
        <dbReference type="ARBA" id="ARBA00022741"/>
    </source>
</evidence>
<dbReference type="EMBL" id="CAEZTV010000002">
    <property type="protein sequence ID" value="CAB4572198.1"/>
    <property type="molecule type" value="Genomic_DNA"/>
</dbReference>
<comment type="subcellular location">
    <subcellularLocation>
        <location evidence="1">Cell membrane</location>
        <topology evidence="1">Peripheral membrane protein</topology>
    </subcellularLocation>
</comment>
<evidence type="ECO:0000256" key="6">
    <source>
        <dbReference type="ARBA" id="ARBA00022967"/>
    </source>
</evidence>
<evidence type="ECO:0000313" key="9">
    <source>
        <dbReference type="EMBL" id="CAB4572198.1"/>
    </source>
</evidence>
<evidence type="ECO:0000256" key="5">
    <source>
        <dbReference type="ARBA" id="ARBA00022840"/>
    </source>
</evidence>
<dbReference type="Gene3D" id="3.40.50.300">
    <property type="entry name" value="P-loop containing nucleotide triphosphate hydrolases"/>
    <property type="match status" value="2"/>
</dbReference>
<dbReference type="PANTHER" id="PTHR43553">
    <property type="entry name" value="HEAVY METAL TRANSPORTER"/>
    <property type="match status" value="1"/>
</dbReference>
<dbReference type="InterPro" id="IPR003439">
    <property type="entry name" value="ABC_transporter-like_ATP-bd"/>
</dbReference>
<dbReference type="AlphaFoldDB" id="A0A6J6EGI8"/>
<evidence type="ECO:0000256" key="3">
    <source>
        <dbReference type="ARBA" id="ARBA00022475"/>
    </source>
</evidence>
<dbReference type="GO" id="GO:0016887">
    <property type="term" value="F:ATP hydrolysis activity"/>
    <property type="evidence" value="ECO:0007669"/>
    <property type="project" value="InterPro"/>
</dbReference>
<name>A0A6J6EGI8_9ZZZZ</name>
<evidence type="ECO:0000256" key="1">
    <source>
        <dbReference type="ARBA" id="ARBA00004202"/>
    </source>
</evidence>
<dbReference type="InterPro" id="IPR003593">
    <property type="entry name" value="AAA+_ATPase"/>
</dbReference>
<evidence type="ECO:0000256" key="2">
    <source>
        <dbReference type="ARBA" id="ARBA00022448"/>
    </source>
</evidence>
<dbReference type="Pfam" id="PF00005">
    <property type="entry name" value="ABC_tran"/>
    <property type="match status" value="2"/>
</dbReference>
<gene>
    <name evidence="9" type="ORF">UFOPK1747_00033</name>
</gene>
<keyword evidence="4" id="KW-0547">Nucleotide-binding</keyword>
<feature type="domain" description="ABC transporter" evidence="8">
    <location>
        <begin position="2"/>
        <end position="242"/>
    </location>
</feature>
<dbReference type="GO" id="GO:0042626">
    <property type="term" value="F:ATPase-coupled transmembrane transporter activity"/>
    <property type="evidence" value="ECO:0007669"/>
    <property type="project" value="TreeGrafter"/>
</dbReference>
<dbReference type="SUPFAM" id="SSF52540">
    <property type="entry name" value="P-loop containing nucleoside triphosphate hydrolases"/>
    <property type="match status" value="2"/>
</dbReference>
<keyword evidence="2" id="KW-0813">Transport</keyword>
<dbReference type="GO" id="GO:0043190">
    <property type="term" value="C:ATP-binding cassette (ABC) transporter complex"/>
    <property type="evidence" value="ECO:0007669"/>
    <property type="project" value="TreeGrafter"/>
</dbReference>
<organism evidence="9">
    <name type="scientific">freshwater metagenome</name>
    <dbReference type="NCBI Taxonomy" id="449393"/>
    <lineage>
        <taxon>unclassified sequences</taxon>
        <taxon>metagenomes</taxon>
        <taxon>ecological metagenomes</taxon>
    </lineage>
</organism>
<keyword evidence="7" id="KW-0472">Membrane</keyword>
<dbReference type="InterPro" id="IPR027417">
    <property type="entry name" value="P-loop_NTPase"/>
</dbReference>
<dbReference type="InterPro" id="IPR015856">
    <property type="entry name" value="ABC_transpr_CbiO/EcfA_su"/>
</dbReference>